<evidence type="ECO:0000313" key="2">
    <source>
        <dbReference type="Proteomes" id="UP001279553"/>
    </source>
</evidence>
<reference evidence="1 2" key="1">
    <citation type="submission" date="2023-11" db="EMBL/GenBank/DDBJ databases">
        <title>MicrobeMod: A computational toolkit for identifying prokaryotic methylation and restriction-modification with nanopore sequencing.</title>
        <authorList>
            <person name="Crits-Christoph A."/>
            <person name="Kang S.C."/>
            <person name="Lee H."/>
            <person name="Ostrov N."/>
        </authorList>
    </citation>
    <scope>NUCLEOTIDE SEQUENCE [LARGE SCALE GENOMIC DNA]</scope>
    <source>
        <strain evidence="1 2">DSMZ 700</strain>
    </source>
</reference>
<accession>A0AAW9DLR9</accession>
<protein>
    <submittedName>
        <fullName evidence="1">Uncharacterized protein</fullName>
    </submittedName>
</protein>
<dbReference type="RefSeq" id="WP_319612928.1">
    <property type="nucleotide sequence ID" value="NZ_JAWXYB010000018.1"/>
</dbReference>
<comment type="caution">
    <text evidence="1">The sequence shown here is derived from an EMBL/GenBank/DDBJ whole genome shotgun (WGS) entry which is preliminary data.</text>
</comment>
<keyword evidence="2" id="KW-1185">Reference proteome</keyword>
<dbReference type="Proteomes" id="UP001279553">
    <property type="component" value="Unassembled WGS sequence"/>
</dbReference>
<organism evidence="1 2">
    <name type="scientific">Acidiphilium acidophilum</name>
    <name type="common">Thiobacillus acidophilus</name>
    <dbReference type="NCBI Taxonomy" id="76588"/>
    <lineage>
        <taxon>Bacteria</taxon>
        <taxon>Pseudomonadati</taxon>
        <taxon>Pseudomonadota</taxon>
        <taxon>Alphaproteobacteria</taxon>
        <taxon>Acetobacterales</taxon>
        <taxon>Acidocellaceae</taxon>
        <taxon>Acidiphilium</taxon>
    </lineage>
</organism>
<sequence length="318" mass="35509">MDWSADTLKAKAKLYGQRAHEQQIESAQFGFWMSLCLELLARAALAKLHPVLLADPRDEGNIHYSFGIIPKGNVRSVQAKTVFARCSIFVPGYTDKMSAHCLILADRRNRELHTGVAAFEGHDASTWLPQTYGVMEVLLKYLDDDFTGLFGNEQARVAQMMLKDRRSQTKSEVQSKIAAARKAFETLNGQEKSERASKAQEMLVSWVAKSALRKATKCPSCGFNAALSGESQNRGPVQIDEAAATITREVRVLPHALTCPTCGLKLDGYQELLEANLGQIFTTVEEEDPIEFFGIVPEEHVDVDALVRRYHEDEYNNE</sequence>
<evidence type="ECO:0000313" key="1">
    <source>
        <dbReference type="EMBL" id="MDX5929950.1"/>
    </source>
</evidence>
<name>A0AAW9DLR9_ACIAO</name>
<dbReference type="EMBL" id="JAWXYB010000018">
    <property type="protein sequence ID" value="MDX5929950.1"/>
    <property type="molecule type" value="Genomic_DNA"/>
</dbReference>
<dbReference type="AlphaFoldDB" id="A0AAW9DLR9"/>
<proteinExistence type="predicted"/>
<gene>
    <name evidence="1" type="ORF">SIL87_04125</name>
</gene>